<protein>
    <submittedName>
        <fullName evidence="1">SIMPL domain-containing protein</fullName>
    </submittedName>
</protein>
<keyword evidence="2" id="KW-1185">Reference proteome</keyword>
<accession>A0ABT8GTE9</accession>
<name>A0ABT8GTE9_9BACL</name>
<dbReference type="Gene3D" id="3.30.70.2970">
    <property type="entry name" value="Protein of unknown function (DUF541), domain 2"/>
    <property type="match status" value="1"/>
</dbReference>
<dbReference type="Proteomes" id="UP001172743">
    <property type="component" value="Unassembled WGS sequence"/>
</dbReference>
<sequence length="217" mass="24057">MNQIGGNQFPSDTKRVITVEGNSKFEVKPDFAALQIDVVTQSEDLSEAQRENSTKMNQVIQSLLALNIDRNDIQTAFFNVFPGYDYVDGRQVFRGYEVTNAITVEVHDLNKMGLVIDTAIQNGANRISQLEFKLENDSAYYQKALQLALHNAHEKANAIASSLRLSYMPVPIEITEETTGGPIVVKSVSVSAARTVETPIEQGLISVEATLKVKYQF</sequence>
<dbReference type="EMBL" id="JAUHTQ010000010">
    <property type="protein sequence ID" value="MDN4494596.1"/>
    <property type="molecule type" value="Genomic_DNA"/>
</dbReference>
<organism evidence="1 2">
    <name type="scientific">Ureibacillus aquaedulcis</name>
    <dbReference type="NCBI Taxonomy" id="3058421"/>
    <lineage>
        <taxon>Bacteria</taxon>
        <taxon>Bacillati</taxon>
        <taxon>Bacillota</taxon>
        <taxon>Bacilli</taxon>
        <taxon>Bacillales</taxon>
        <taxon>Caryophanaceae</taxon>
        <taxon>Ureibacillus</taxon>
    </lineage>
</organism>
<dbReference type="PANTHER" id="PTHR34387">
    <property type="entry name" value="SLR1258 PROTEIN"/>
    <property type="match status" value="1"/>
</dbReference>
<comment type="caution">
    <text evidence="1">The sequence shown here is derived from an EMBL/GenBank/DDBJ whole genome shotgun (WGS) entry which is preliminary data.</text>
</comment>
<dbReference type="InterPro" id="IPR007497">
    <property type="entry name" value="SIMPL/DUF541"/>
</dbReference>
<dbReference type="Gene3D" id="3.30.110.170">
    <property type="entry name" value="Protein of unknown function (DUF541), domain 1"/>
    <property type="match status" value="1"/>
</dbReference>
<proteinExistence type="predicted"/>
<evidence type="ECO:0000313" key="2">
    <source>
        <dbReference type="Proteomes" id="UP001172743"/>
    </source>
</evidence>
<dbReference type="PANTHER" id="PTHR34387:SF1">
    <property type="entry name" value="PERIPLASMIC IMMUNOGENIC PROTEIN"/>
    <property type="match status" value="1"/>
</dbReference>
<reference evidence="1" key="1">
    <citation type="submission" date="2023-07" db="EMBL/GenBank/DDBJ databases">
        <title>Ureibacillus sp. isolated from freshwater well.</title>
        <authorList>
            <person name="Kirdat K."/>
            <person name="Bhatt A."/>
            <person name="Teware R."/>
            <person name="Bhavsar Y."/>
            <person name="Yadav A."/>
        </authorList>
    </citation>
    <scope>NUCLEOTIDE SEQUENCE</scope>
    <source>
        <strain evidence="1">BA0131</strain>
    </source>
</reference>
<dbReference type="InterPro" id="IPR052022">
    <property type="entry name" value="26kDa_periplasmic_antigen"/>
</dbReference>
<dbReference type="Pfam" id="PF04402">
    <property type="entry name" value="SIMPL"/>
    <property type="match status" value="1"/>
</dbReference>
<dbReference type="RefSeq" id="WP_301138901.1">
    <property type="nucleotide sequence ID" value="NZ_JAUHTQ010000010.1"/>
</dbReference>
<gene>
    <name evidence="1" type="ORF">QYB95_13670</name>
</gene>
<evidence type="ECO:0000313" key="1">
    <source>
        <dbReference type="EMBL" id="MDN4494596.1"/>
    </source>
</evidence>